<feature type="transmembrane region" description="Helical" evidence="6">
    <location>
        <begin position="131"/>
        <end position="152"/>
    </location>
</feature>
<keyword evidence="8" id="KW-1185">Reference proteome</keyword>
<feature type="transmembrane region" description="Helical" evidence="6">
    <location>
        <begin position="337"/>
        <end position="364"/>
    </location>
</feature>
<dbReference type="OrthoDB" id="9814461at2"/>
<evidence type="ECO:0000313" key="7">
    <source>
        <dbReference type="EMBL" id="TPW26612.1"/>
    </source>
</evidence>
<feature type="transmembrane region" description="Helical" evidence="6">
    <location>
        <begin position="66"/>
        <end position="87"/>
    </location>
</feature>
<evidence type="ECO:0000256" key="3">
    <source>
        <dbReference type="ARBA" id="ARBA00022692"/>
    </source>
</evidence>
<dbReference type="Pfam" id="PF02653">
    <property type="entry name" value="BPD_transp_2"/>
    <property type="match status" value="1"/>
</dbReference>
<sequence>MAETTATPARPLVPVRDLAAFAVLALIVLAVFLSQGSVYSLRVMVEAACYAVLTLGLTIQWGYAGLFNVGVMGFLATGAATSMLVSYPTNPDFWNSPGPALVAMFVVKLAICGAAIWLANRAERIGFHRRLKGLLVTAVLIASFVVISWHMTHMADVIESQAGWVGGLGLPVILGWLVAGLVAGLVAWFVGRVCLGLRSDYLAIATLGIAQIIKTFLKNADWLTRGTLTVSPLPWPVPTPANGDFAFARGMYLIVVVIVMALVYLALQRAYYAPWGRMMRAIRDREDAAAAMGKDVTARRREIFVLGCVVMGIGGAMLIHFAQIYDPSGFIDLNHTFLIWVMMILGGAGNNRGAIFGAIFVYIAWTISEPIALWLFHTGAAYAHAWTGWNPPSDLDSRALQMRVFVVGLTITLVLRYAPRGILPEPEARH</sequence>
<dbReference type="Proteomes" id="UP000320314">
    <property type="component" value="Unassembled WGS sequence"/>
</dbReference>
<name>A0A506TX46_9HYPH</name>
<dbReference type="PANTHER" id="PTHR30482">
    <property type="entry name" value="HIGH-AFFINITY BRANCHED-CHAIN AMINO ACID TRANSPORT SYSTEM PERMEASE"/>
    <property type="match status" value="1"/>
</dbReference>
<evidence type="ECO:0000256" key="2">
    <source>
        <dbReference type="ARBA" id="ARBA00022475"/>
    </source>
</evidence>
<dbReference type="GO" id="GO:0015658">
    <property type="term" value="F:branched-chain amino acid transmembrane transporter activity"/>
    <property type="evidence" value="ECO:0007669"/>
    <property type="project" value="InterPro"/>
</dbReference>
<keyword evidence="2" id="KW-1003">Cell membrane</keyword>
<dbReference type="InterPro" id="IPR001851">
    <property type="entry name" value="ABC_transp_permease"/>
</dbReference>
<keyword evidence="3 6" id="KW-0812">Transmembrane</keyword>
<evidence type="ECO:0000256" key="4">
    <source>
        <dbReference type="ARBA" id="ARBA00022989"/>
    </source>
</evidence>
<dbReference type="AlphaFoldDB" id="A0A506TX46"/>
<protein>
    <submittedName>
        <fullName evidence="7">Branched-chain amino acid ABC transporter permease</fullName>
    </submittedName>
</protein>
<gene>
    <name evidence="7" type="ORF">FJU11_14225</name>
</gene>
<keyword evidence="5 6" id="KW-0472">Membrane</keyword>
<comment type="subcellular location">
    <subcellularLocation>
        <location evidence="1">Cell membrane</location>
        <topology evidence="1">Multi-pass membrane protein</topology>
    </subcellularLocation>
</comment>
<feature type="transmembrane region" description="Helical" evidence="6">
    <location>
        <begin position="246"/>
        <end position="267"/>
    </location>
</feature>
<comment type="caution">
    <text evidence="7">The sequence shown here is derived from an EMBL/GenBank/DDBJ whole genome shotgun (WGS) entry which is preliminary data.</text>
</comment>
<reference evidence="7 8" key="1">
    <citation type="submission" date="2019-06" db="EMBL/GenBank/DDBJ databases">
        <authorList>
            <person name="Li M."/>
        </authorList>
    </citation>
    <scope>NUCLEOTIDE SEQUENCE [LARGE SCALE GENOMIC DNA]</scope>
    <source>
        <strain evidence="7 8">BGMRC6574</strain>
    </source>
</reference>
<keyword evidence="4 6" id="KW-1133">Transmembrane helix</keyword>
<feature type="transmembrane region" description="Helical" evidence="6">
    <location>
        <begin position="164"/>
        <end position="189"/>
    </location>
</feature>
<feature type="transmembrane region" description="Helical" evidence="6">
    <location>
        <begin position="12"/>
        <end position="33"/>
    </location>
</feature>
<dbReference type="CDD" id="cd06581">
    <property type="entry name" value="TM_PBP1_LivM_like"/>
    <property type="match status" value="1"/>
</dbReference>
<proteinExistence type="predicted"/>
<dbReference type="EMBL" id="VHLH01000028">
    <property type="protein sequence ID" value="TPW26612.1"/>
    <property type="molecule type" value="Genomic_DNA"/>
</dbReference>
<evidence type="ECO:0000313" key="8">
    <source>
        <dbReference type="Proteomes" id="UP000320314"/>
    </source>
</evidence>
<dbReference type="PANTHER" id="PTHR30482:SF10">
    <property type="entry name" value="HIGH-AFFINITY BRANCHED-CHAIN AMINO ACID TRANSPORT PROTEIN BRAE"/>
    <property type="match status" value="1"/>
</dbReference>
<feature type="transmembrane region" description="Helical" evidence="6">
    <location>
        <begin position="401"/>
        <end position="419"/>
    </location>
</feature>
<feature type="transmembrane region" description="Helical" evidence="6">
    <location>
        <begin position="99"/>
        <end position="119"/>
    </location>
</feature>
<accession>A0A506TX46</accession>
<dbReference type="RefSeq" id="WP_141167738.1">
    <property type="nucleotide sequence ID" value="NZ_VHLH01000028.1"/>
</dbReference>
<feature type="transmembrane region" description="Helical" evidence="6">
    <location>
        <begin position="303"/>
        <end position="325"/>
    </location>
</feature>
<organism evidence="7 8">
    <name type="scientific">Pararhizobium mangrovi</name>
    <dbReference type="NCBI Taxonomy" id="2590452"/>
    <lineage>
        <taxon>Bacteria</taxon>
        <taxon>Pseudomonadati</taxon>
        <taxon>Pseudomonadota</taxon>
        <taxon>Alphaproteobacteria</taxon>
        <taxon>Hyphomicrobiales</taxon>
        <taxon>Rhizobiaceae</taxon>
        <taxon>Rhizobium/Agrobacterium group</taxon>
        <taxon>Pararhizobium</taxon>
    </lineage>
</organism>
<dbReference type="GO" id="GO:0005886">
    <property type="term" value="C:plasma membrane"/>
    <property type="evidence" value="ECO:0007669"/>
    <property type="project" value="UniProtKB-SubCell"/>
</dbReference>
<feature type="transmembrane region" description="Helical" evidence="6">
    <location>
        <begin position="201"/>
        <end position="217"/>
    </location>
</feature>
<evidence type="ECO:0000256" key="5">
    <source>
        <dbReference type="ARBA" id="ARBA00023136"/>
    </source>
</evidence>
<evidence type="ECO:0000256" key="1">
    <source>
        <dbReference type="ARBA" id="ARBA00004651"/>
    </source>
</evidence>
<dbReference type="InterPro" id="IPR043428">
    <property type="entry name" value="LivM-like"/>
</dbReference>
<evidence type="ECO:0000256" key="6">
    <source>
        <dbReference type="SAM" id="Phobius"/>
    </source>
</evidence>